<accession>A0A645B3X3</accession>
<name>A0A645B3X3_9ZZZZ</name>
<organism evidence="1">
    <name type="scientific">bioreactor metagenome</name>
    <dbReference type="NCBI Taxonomy" id="1076179"/>
    <lineage>
        <taxon>unclassified sequences</taxon>
        <taxon>metagenomes</taxon>
        <taxon>ecological metagenomes</taxon>
    </lineage>
</organism>
<dbReference type="AlphaFoldDB" id="A0A645B3X3"/>
<evidence type="ECO:0000313" key="1">
    <source>
        <dbReference type="EMBL" id="MPM60170.1"/>
    </source>
</evidence>
<protein>
    <submittedName>
        <fullName evidence="1">Uncharacterized protein</fullName>
    </submittedName>
</protein>
<comment type="caution">
    <text evidence="1">The sequence shown here is derived from an EMBL/GenBank/DDBJ whole genome shotgun (WGS) entry which is preliminary data.</text>
</comment>
<sequence>MFNGVYSVAFPIGNVTFGVFVTVITKLPITYLVAPHAGFVVIPGANVKTLLPV</sequence>
<gene>
    <name evidence="1" type="ORF">SDC9_107018</name>
</gene>
<reference evidence="1" key="1">
    <citation type="submission" date="2019-08" db="EMBL/GenBank/DDBJ databases">
        <authorList>
            <person name="Kucharzyk K."/>
            <person name="Murdoch R.W."/>
            <person name="Higgins S."/>
            <person name="Loffler F."/>
        </authorList>
    </citation>
    <scope>NUCLEOTIDE SEQUENCE</scope>
</reference>
<proteinExistence type="predicted"/>
<dbReference type="EMBL" id="VSSQ01017664">
    <property type="protein sequence ID" value="MPM60170.1"/>
    <property type="molecule type" value="Genomic_DNA"/>
</dbReference>